<evidence type="ECO:0000313" key="1">
    <source>
        <dbReference type="EMBL" id="GFY33796.1"/>
    </source>
</evidence>
<protein>
    <submittedName>
        <fullName evidence="1">Putative RNA-directed DNA polymerase from transposon BS</fullName>
    </submittedName>
</protein>
<keyword evidence="2" id="KW-1185">Reference proteome</keyword>
<dbReference type="GO" id="GO:0003964">
    <property type="term" value="F:RNA-directed DNA polymerase activity"/>
    <property type="evidence" value="ECO:0007669"/>
    <property type="project" value="UniProtKB-KW"/>
</dbReference>
<keyword evidence="1" id="KW-0548">Nucleotidyltransferase</keyword>
<dbReference type="AlphaFoldDB" id="A0A8X7BJ82"/>
<keyword evidence="1" id="KW-0695">RNA-directed DNA polymerase</keyword>
<organism evidence="1 2">
    <name type="scientific">Trichonephila clavipes</name>
    <name type="common">Golden silk orbweaver</name>
    <name type="synonym">Nephila clavipes</name>
    <dbReference type="NCBI Taxonomy" id="2585209"/>
    <lineage>
        <taxon>Eukaryota</taxon>
        <taxon>Metazoa</taxon>
        <taxon>Ecdysozoa</taxon>
        <taxon>Arthropoda</taxon>
        <taxon>Chelicerata</taxon>
        <taxon>Arachnida</taxon>
        <taxon>Araneae</taxon>
        <taxon>Araneomorphae</taxon>
        <taxon>Entelegynae</taxon>
        <taxon>Araneoidea</taxon>
        <taxon>Nephilidae</taxon>
        <taxon>Trichonephila</taxon>
    </lineage>
</organism>
<dbReference type="PANTHER" id="PTHR36688">
    <property type="entry name" value="ENDO/EXONUCLEASE/PHOSPHATASE DOMAIN-CONTAINING PROTEIN"/>
    <property type="match status" value="1"/>
</dbReference>
<gene>
    <name evidence="1" type="ORF">TNCV_4595081</name>
</gene>
<proteinExistence type="predicted"/>
<evidence type="ECO:0000313" key="2">
    <source>
        <dbReference type="Proteomes" id="UP000887159"/>
    </source>
</evidence>
<sequence>MKKWLAKGLERKAIVVPILKPNKPAKNMESYCPISLTNITCKLTEGMIANRLLFVIDKFGIISERQAGFPRHRCTSEQIVRLSQEIKDGFQRKQSILYVFVDFKKCIR</sequence>
<dbReference type="PANTHER" id="PTHR36688:SF1">
    <property type="entry name" value="ENDONUCLEASE_EXONUCLEASE_PHOSPHATASE DOMAIN-CONTAINING PROTEIN"/>
    <property type="match status" value="1"/>
</dbReference>
<dbReference type="InterPro" id="IPR052560">
    <property type="entry name" value="RdDP_mobile_element"/>
</dbReference>
<name>A0A8X7BJ82_TRICX</name>
<keyword evidence="1" id="KW-0808">Transferase</keyword>
<dbReference type="EMBL" id="BMAU01021418">
    <property type="protein sequence ID" value="GFY33796.1"/>
    <property type="molecule type" value="Genomic_DNA"/>
</dbReference>
<dbReference type="Proteomes" id="UP000887159">
    <property type="component" value="Unassembled WGS sequence"/>
</dbReference>
<comment type="caution">
    <text evidence="1">The sequence shown here is derived from an EMBL/GenBank/DDBJ whole genome shotgun (WGS) entry which is preliminary data.</text>
</comment>
<accession>A0A8X7BJ82</accession>
<reference evidence="1" key="1">
    <citation type="submission" date="2020-08" db="EMBL/GenBank/DDBJ databases">
        <title>Multicomponent nature underlies the extraordinary mechanical properties of spider dragline silk.</title>
        <authorList>
            <person name="Kono N."/>
            <person name="Nakamura H."/>
            <person name="Mori M."/>
            <person name="Yoshida Y."/>
            <person name="Ohtoshi R."/>
            <person name="Malay A.D."/>
            <person name="Moran D.A.P."/>
            <person name="Tomita M."/>
            <person name="Numata K."/>
            <person name="Arakawa K."/>
        </authorList>
    </citation>
    <scope>NUCLEOTIDE SEQUENCE</scope>
</reference>